<keyword evidence="2" id="KW-1185">Reference proteome</keyword>
<gene>
    <name evidence="1" type="ORF">J2W84_002046</name>
</gene>
<proteinExistence type="predicted"/>
<dbReference type="Proteomes" id="UP001264980">
    <property type="component" value="Unassembled WGS sequence"/>
</dbReference>
<accession>A0ABU1QXK3</accession>
<evidence type="ECO:0008006" key="3">
    <source>
        <dbReference type="Google" id="ProtNLM"/>
    </source>
</evidence>
<evidence type="ECO:0000313" key="2">
    <source>
        <dbReference type="Proteomes" id="UP001264980"/>
    </source>
</evidence>
<organism evidence="1 2">
    <name type="scientific">Dyadobacter fermentans</name>
    <dbReference type="NCBI Taxonomy" id="94254"/>
    <lineage>
        <taxon>Bacteria</taxon>
        <taxon>Pseudomonadati</taxon>
        <taxon>Bacteroidota</taxon>
        <taxon>Cytophagia</taxon>
        <taxon>Cytophagales</taxon>
        <taxon>Spirosomataceae</taxon>
        <taxon>Dyadobacter</taxon>
    </lineage>
</organism>
<protein>
    <recommendedName>
        <fullName evidence="3">Lipocalin-like domain-containing protein</fullName>
    </recommendedName>
</protein>
<dbReference type="RefSeq" id="WP_309982369.1">
    <property type="nucleotide sequence ID" value="NZ_JAVDTI010000002.1"/>
</dbReference>
<comment type="caution">
    <text evidence="1">The sequence shown here is derived from an EMBL/GenBank/DDBJ whole genome shotgun (WGS) entry which is preliminary data.</text>
</comment>
<name>A0ABU1QXK3_9BACT</name>
<dbReference type="EMBL" id="JAVDTI010000002">
    <property type="protein sequence ID" value="MDR6805000.1"/>
    <property type="molecule type" value="Genomic_DNA"/>
</dbReference>
<evidence type="ECO:0000313" key="1">
    <source>
        <dbReference type="EMBL" id="MDR6805000.1"/>
    </source>
</evidence>
<sequence>MQRLALLLLLLWAFSNCKRDKSAEPQPLPEVAGIVGKWHLVETRYTAGDSTVVKNMTNEPQKAFSIRFDGVMLYDGYGSCCATYEYEINGNVFKVKPQKDVPYDINCGLVDCFACPKLIITQAGDEMTIESCFGGIDRYVRKK</sequence>
<reference evidence="1 2" key="1">
    <citation type="submission" date="2023-07" db="EMBL/GenBank/DDBJ databases">
        <title>Sorghum-associated microbial communities from plants grown in Nebraska, USA.</title>
        <authorList>
            <person name="Schachtman D."/>
        </authorList>
    </citation>
    <scope>NUCLEOTIDE SEQUENCE [LARGE SCALE GENOMIC DNA]</scope>
    <source>
        <strain evidence="1 2">BE57</strain>
    </source>
</reference>